<dbReference type="SUPFAM" id="SSF48403">
    <property type="entry name" value="Ankyrin repeat"/>
    <property type="match status" value="1"/>
</dbReference>
<evidence type="ECO:0000313" key="3">
    <source>
        <dbReference type="EMBL" id="CAL4905385.1"/>
    </source>
</evidence>
<evidence type="ECO:0000313" key="4">
    <source>
        <dbReference type="Proteomes" id="UP001497457"/>
    </source>
</evidence>
<dbReference type="SMART" id="SM00248">
    <property type="entry name" value="ANK"/>
    <property type="match status" value="6"/>
</dbReference>
<keyword evidence="4" id="KW-1185">Reference proteome</keyword>
<dbReference type="PROSITE" id="PS50297">
    <property type="entry name" value="ANK_REP_REGION"/>
    <property type="match status" value="3"/>
</dbReference>
<dbReference type="InterPro" id="IPR011990">
    <property type="entry name" value="TPR-like_helical_dom_sf"/>
</dbReference>
<name>A0ABC8W9E5_9POAL</name>
<feature type="region of interest" description="Disordered" evidence="2">
    <location>
        <begin position="1"/>
        <end position="23"/>
    </location>
</feature>
<protein>
    <submittedName>
        <fullName evidence="3">Uncharacterized protein</fullName>
    </submittedName>
</protein>
<feature type="compositionally biased region" description="Low complexity" evidence="2">
    <location>
        <begin position="1"/>
        <end position="15"/>
    </location>
</feature>
<dbReference type="InterPro" id="IPR002110">
    <property type="entry name" value="Ankyrin_rpt"/>
</dbReference>
<dbReference type="PRINTS" id="PR01415">
    <property type="entry name" value="ANKYRIN"/>
</dbReference>
<accession>A0ABC8W9E5</accession>
<organism evidence="3 4">
    <name type="scientific">Urochloa decumbens</name>
    <dbReference type="NCBI Taxonomy" id="240449"/>
    <lineage>
        <taxon>Eukaryota</taxon>
        <taxon>Viridiplantae</taxon>
        <taxon>Streptophyta</taxon>
        <taxon>Embryophyta</taxon>
        <taxon>Tracheophyta</taxon>
        <taxon>Spermatophyta</taxon>
        <taxon>Magnoliopsida</taxon>
        <taxon>Liliopsida</taxon>
        <taxon>Poales</taxon>
        <taxon>Poaceae</taxon>
        <taxon>PACMAD clade</taxon>
        <taxon>Panicoideae</taxon>
        <taxon>Panicodae</taxon>
        <taxon>Paniceae</taxon>
        <taxon>Melinidinae</taxon>
        <taxon>Urochloa</taxon>
    </lineage>
</organism>
<dbReference type="PANTHER" id="PTHR46224:SF27">
    <property type="match status" value="1"/>
</dbReference>
<gene>
    <name evidence="3" type="ORF">URODEC1_LOCUS11630</name>
</gene>
<dbReference type="EMBL" id="OZ075122">
    <property type="protein sequence ID" value="CAL4905385.1"/>
    <property type="molecule type" value="Genomic_DNA"/>
</dbReference>
<proteinExistence type="predicted"/>
<dbReference type="Gene3D" id="1.25.40.20">
    <property type="entry name" value="Ankyrin repeat-containing domain"/>
    <property type="match status" value="2"/>
</dbReference>
<dbReference type="PROSITE" id="PS50088">
    <property type="entry name" value="ANK_REPEAT"/>
    <property type="match status" value="3"/>
</dbReference>
<dbReference type="Proteomes" id="UP001497457">
    <property type="component" value="Chromosome 12b"/>
</dbReference>
<reference evidence="4" key="1">
    <citation type="submission" date="2024-06" db="EMBL/GenBank/DDBJ databases">
        <authorList>
            <person name="Ryan C."/>
        </authorList>
    </citation>
    <scope>NUCLEOTIDE SEQUENCE [LARGE SCALE GENOMIC DNA]</scope>
</reference>
<evidence type="ECO:0000256" key="2">
    <source>
        <dbReference type="SAM" id="MobiDB-lite"/>
    </source>
</evidence>
<dbReference type="PANTHER" id="PTHR46224">
    <property type="entry name" value="ANKYRIN REPEAT FAMILY PROTEIN"/>
    <property type="match status" value="1"/>
</dbReference>
<feature type="repeat" description="ANK" evidence="1">
    <location>
        <begin position="128"/>
        <end position="160"/>
    </location>
</feature>
<keyword evidence="1" id="KW-0040">ANK repeat</keyword>
<dbReference type="SUPFAM" id="SSF48452">
    <property type="entry name" value="TPR-like"/>
    <property type="match status" value="1"/>
</dbReference>
<dbReference type="InterPro" id="IPR036770">
    <property type="entry name" value="Ankyrin_rpt-contain_sf"/>
</dbReference>
<dbReference type="Pfam" id="PF12796">
    <property type="entry name" value="Ank_2"/>
    <property type="match status" value="2"/>
</dbReference>
<dbReference type="AlphaFoldDB" id="A0ABC8W9E5"/>
<feature type="repeat" description="ANK" evidence="1">
    <location>
        <begin position="161"/>
        <end position="189"/>
    </location>
</feature>
<evidence type="ECO:0000256" key="1">
    <source>
        <dbReference type="PROSITE-ProRule" id="PRU00023"/>
    </source>
</evidence>
<dbReference type="InterPro" id="IPR051616">
    <property type="entry name" value="Cul2-RING_E3_ligase_SR"/>
</dbReference>
<reference evidence="3 4" key="2">
    <citation type="submission" date="2024-10" db="EMBL/GenBank/DDBJ databases">
        <authorList>
            <person name="Ryan C."/>
        </authorList>
    </citation>
    <scope>NUCLEOTIDE SEQUENCE [LARGE SCALE GENOMIC DNA]</scope>
</reference>
<dbReference type="Gene3D" id="1.25.40.10">
    <property type="entry name" value="Tetratricopeptide repeat domain"/>
    <property type="match status" value="1"/>
</dbReference>
<dbReference type="Pfam" id="PF00023">
    <property type="entry name" value="Ank"/>
    <property type="match status" value="1"/>
</dbReference>
<sequence>MASSSSSSGDGPSTSGAGGWGRRRSERVREQYWDFVSVPVNNTRPSNVALRDLLFAASLPDIVKARTAANKLSAMGMFPDAAVEAEARDNPKSNRAGPLHVAAMMKHKKLCRMLVEDYKCNPNATTADDETPLYFATQGGSQAVVNYLIGCGADPNKASNSGITPLHHAARRGYCEIAGYLLFRGANVDPICQDGEAPLHVAALYGHAKMVKLLSDHNANLNRLSRDLHTPLAFSLFGSSSDCFHTLIQEGANTNNTDSPVNLLSVAAHKGLADCITCLLNNNADPNEPNEDGKLPLEIAASKGWRECFEILFPVTNPLPKYANLTVDQIIQQEVTLHLFEEYLAIGEGDFAFWEKEYIRALGCYSLALKLGHEDTSLYAKRSICHLHNRDQLRYLDDALAYMDAINPDCSEEDAKKSVLDYFRGWKTRHETDEASREDHR</sequence>
<feature type="repeat" description="ANK" evidence="1">
    <location>
        <begin position="194"/>
        <end position="226"/>
    </location>
</feature>